<dbReference type="GeneID" id="5788304"/>
<keyword evidence="2" id="KW-0542">Nucleomorph</keyword>
<keyword evidence="1" id="KW-0812">Transmembrane</keyword>
<dbReference type="RefSeq" id="XP_001712994.1">
    <property type="nucleotide sequence ID" value="XM_001712942.1"/>
</dbReference>
<organism evidence="2 3">
    <name type="scientific">Bigelowiella natans</name>
    <name type="common">Pedinomonas minutissima</name>
    <name type="synonym">Chlorarachnion sp. (strain CCMP621)</name>
    <dbReference type="NCBI Taxonomy" id="227086"/>
    <lineage>
        <taxon>Eukaryota</taxon>
        <taxon>Sar</taxon>
        <taxon>Rhizaria</taxon>
        <taxon>Cercozoa</taxon>
        <taxon>Chlorarachniophyceae</taxon>
        <taxon>Bigelowiella</taxon>
    </lineage>
</organism>
<sequence>MIKYIYKKLFDLLQLFRLRSKCVRKHKISILKKKNKYEQKRLARNIFFDKEYYAFFLIIILSLIQFINLLRNYSSKSFNIMMNLFSLAVIYNKVLIVHELNELIKRIGNE</sequence>
<geneLocation type="nucleomorph" evidence="2"/>
<accession>Q3LVY4</accession>
<feature type="transmembrane region" description="Helical" evidence="1">
    <location>
        <begin position="77"/>
        <end position="96"/>
    </location>
</feature>
<dbReference type="AlphaFoldDB" id="Q3LVY4"/>
<keyword evidence="1" id="KW-1133">Transmembrane helix</keyword>
<dbReference type="EMBL" id="DQ158858">
    <property type="protein sequence ID" value="ABA27382.1"/>
    <property type="molecule type" value="Genomic_DNA"/>
</dbReference>
<dbReference type="Proteomes" id="UP000243425">
    <property type="component" value="Nucleomorph 3"/>
</dbReference>
<feature type="transmembrane region" description="Helical" evidence="1">
    <location>
        <begin position="52"/>
        <end position="71"/>
    </location>
</feature>
<keyword evidence="1" id="KW-0472">Membrane</keyword>
<protein>
    <submittedName>
        <fullName evidence="2">Uncharacterized protein</fullName>
    </submittedName>
</protein>
<evidence type="ECO:0000313" key="3">
    <source>
        <dbReference type="Proteomes" id="UP000243425"/>
    </source>
</evidence>
<name>Q3LVY4_BIGNA</name>
<evidence type="ECO:0000256" key="1">
    <source>
        <dbReference type="SAM" id="Phobius"/>
    </source>
</evidence>
<evidence type="ECO:0000313" key="2">
    <source>
        <dbReference type="EMBL" id="ABA27382.1"/>
    </source>
</evidence>
<reference evidence="2 3" key="1">
    <citation type="journal article" date="2006" name="Proc. Natl. Acad. Sci. U.S.A.">
        <title>Complete nucleotide sequence of the chlorarachniophyte nucleomorph: nature's smallest nucleus.</title>
        <authorList>
            <person name="Gilson P.R."/>
            <person name="Su V."/>
            <person name="Slamovits C.H."/>
            <person name="Reith M.E."/>
            <person name="Keeling P.J."/>
            <person name="McFadden G.I."/>
        </authorList>
    </citation>
    <scope>NUCLEOTIDE SEQUENCE [LARGE SCALE GENOMIC DNA]</scope>
    <source>
        <strain evidence="3">CCMP621</strain>
    </source>
</reference>
<proteinExistence type="predicted"/>